<dbReference type="OMA" id="HQSQSYS"/>
<feature type="compositionally biased region" description="Low complexity" evidence="10">
    <location>
        <begin position="1318"/>
        <end position="1335"/>
    </location>
</feature>
<reference evidence="12" key="3">
    <citation type="submission" date="2025-09" db="UniProtKB">
        <authorList>
            <consortium name="Ensembl"/>
        </authorList>
    </citation>
    <scope>IDENTIFICATION</scope>
</reference>
<evidence type="ECO:0000259" key="11">
    <source>
        <dbReference type="PROSITE" id="PS51805"/>
    </source>
</evidence>
<dbReference type="PROSITE" id="PS51805">
    <property type="entry name" value="EPHD"/>
    <property type="match status" value="1"/>
</dbReference>
<feature type="compositionally biased region" description="Low complexity" evidence="10">
    <location>
        <begin position="351"/>
        <end position="360"/>
    </location>
</feature>
<evidence type="ECO:0000256" key="4">
    <source>
        <dbReference type="ARBA" id="ARBA00022723"/>
    </source>
</evidence>
<keyword evidence="9" id="KW-0539">Nucleus</keyword>
<feature type="region of interest" description="Disordered" evidence="10">
    <location>
        <begin position="158"/>
        <end position="213"/>
    </location>
</feature>
<keyword evidence="6" id="KW-0862">Zinc</keyword>
<feature type="compositionally biased region" description="Polar residues" evidence="10">
    <location>
        <begin position="375"/>
        <end position="384"/>
    </location>
</feature>
<feature type="compositionally biased region" description="Basic and acidic residues" evidence="10">
    <location>
        <begin position="20"/>
        <end position="30"/>
    </location>
</feature>
<dbReference type="FunFam" id="3.30.40.10:FF:000116">
    <property type="entry name" value="Transcription factor 20 (AR1)"/>
    <property type="match status" value="1"/>
</dbReference>
<dbReference type="Gene3D" id="3.30.40.10">
    <property type="entry name" value="Zinc/RING finger domain, C3HC4 (zinc finger)"/>
    <property type="match status" value="1"/>
</dbReference>
<feature type="compositionally biased region" description="Polar residues" evidence="10">
    <location>
        <begin position="474"/>
        <end position="492"/>
    </location>
</feature>
<feature type="region of interest" description="Disordered" evidence="10">
    <location>
        <begin position="459"/>
        <end position="678"/>
    </location>
</feature>
<dbReference type="GO" id="GO:0005634">
    <property type="term" value="C:nucleus"/>
    <property type="evidence" value="ECO:0000318"/>
    <property type="project" value="GO_Central"/>
</dbReference>
<evidence type="ECO:0000256" key="9">
    <source>
        <dbReference type="ARBA" id="ARBA00023242"/>
    </source>
</evidence>
<feature type="compositionally biased region" description="Polar residues" evidence="10">
    <location>
        <begin position="504"/>
        <end position="535"/>
    </location>
</feature>
<feature type="compositionally biased region" description="Basic and acidic residues" evidence="10">
    <location>
        <begin position="888"/>
        <end position="898"/>
    </location>
</feature>
<feature type="region of interest" description="Disordered" evidence="10">
    <location>
        <begin position="1"/>
        <end position="44"/>
    </location>
</feature>
<keyword evidence="7" id="KW-0832">Ubl conjugation</keyword>
<reference evidence="12" key="2">
    <citation type="submission" date="2025-08" db="UniProtKB">
        <authorList>
            <consortium name="Ensembl"/>
        </authorList>
    </citation>
    <scope>IDENTIFICATION</scope>
</reference>
<dbReference type="Ensembl" id="ENSLOCT00000010671.1">
    <property type="protein sequence ID" value="ENSLOCP00000010656.1"/>
    <property type="gene ID" value="ENSLOCG00000008754.1"/>
</dbReference>
<evidence type="ECO:0000256" key="6">
    <source>
        <dbReference type="ARBA" id="ARBA00022833"/>
    </source>
</evidence>
<dbReference type="GeneTree" id="ENSGT00940000156922"/>
<dbReference type="HOGENOM" id="CLU_002579_1_0_1"/>
<dbReference type="Pfam" id="PF13771">
    <property type="entry name" value="zf-HC5HC2H"/>
    <property type="match status" value="1"/>
</dbReference>
<dbReference type="FunCoup" id="W5MQJ7">
    <property type="interactions" value="786"/>
</dbReference>
<dbReference type="InterPro" id="IPR034732">
    <property type="entry name" value="EPHD"/>
</dbReference>
<feature type="compositionally biased region" description="Basic residues" evidence="10">
    <location>
        <begin position="1437"/>
        <end position="1456"/>
    </location>
</feature>
<keyword evidence="5" id="KW-0863">Zinc-finger</keyword>
<dbReference type="PANTHER" id="PTHR14955">
    <property type="entry name" value="RETINOIC ACID INDUCED 1/TRANSCRIPTION FACTOR 20"/>
    <property type="match status" value="1"/>
</dbReference>
<organism evidence="12 13">
    <name type="scientific">Lepisosteus oculatus</name>
    <name type="common">Spotted gar</name>
    <dbReference type="NCBI Taxonomy" id="7918"/>
    <lineage>
        <taxon>Eukaryota</taxon>
        <taxon>Metazoa</taxon>
        <taxon>Chordata</taxon>
        <taxon>Craniata</taxon>
        <taxon>Vertebrata</taxon>
        <taxon>Euteleostomi</taxon>
        <taxon>Actinopterygii</taxon>
        <taxon>Neopterygii</taxon>
        <taxon>Holostei</taxon>
        <taxon>Semionotiformes</taxon>
        <taxon>Lepisosteidae</taxon>
        <taxon>Lepisosteus</taxon>
    </lineage>
</organism>
<dbReference type="Proteomes" id="UP000018468">
    <property type="component" value="Linkage group LG13"/>
</dbReference>
<feature type="region of interest" description="Disordered" evidence="10">
    <location>
        <begin position="1602"/>
        <end position="1647"/>
    </location>
</feature>
<feature type="region of interest" description="Disordered" evidence="10">
    <location>
        <begin position="861"/>
        <end position="939"/>
    </location>
</feature>
<evidence type="ECO:0000256" key="8">
    <source>
        <dbReference type="ARBA" id="ARBA00023159"/>
    </source>
</evidence>
<feature type="compositionally biased region" description="Polar residues" evidence="10">
    <location>
        <begin position="181"/>
        <end position="192"/>
    </location>
</feature>
<keyword evidence="13" id="KW-1185">Reference proteome</keyword>
<keyword evidence="2" id="KW-1017">Isopeptide bond</keyword>
<feature type="compositionally biased region" description="Basic and acidic residues" evidence="10">
    <location>
        <begin position="740"/>
        <end position="755"/>
    </location>
</feature>
<feature type="compositionally biased region" description="Low complexity" evidence="10">
    <location>
        <begin position="309"/>
        <end position="323"/>
    </location>
</feature>
<feature type="compositionally biased region" description="Basic and acidic residues" evidence="10">
    <location>
        <begin position="584"/>
        <end position="596"/>
    </location>
</feature>
<evidence type="ECO:0000313" key="12">
    <source>
        <dbReference type="Ensembl" id="ENSLOCP00000010656.1"/>
    </source>
</evidence>
<feature type="region of interest" description="Disordered" evidence="10">
    <location>
        <begin position="740"/>
        <end position="819"/>
    </location>
</feature>
<evidence type="ECO:0000256" key="7">
    <source>
        <dbReference type="ARBA" id="ARBA00022843"/>
    </source>
</evidence>
<feature type="compositionally biased region" description="Polar residues" evidence="10">
    <location>
        <begin position="338"/>
        <end position="347"/>
    </location>
</feature>
<dbReference type="PANTHER" id="PTHR14955:SF6">
    <property type="entry name" value="RETINOIC ACID-INDUCED PROTEIN 1"/>
    <property type="match status" value="1"/>
</dbReference>
<feature type="compositionally biased region" description="Polar residues" evidence="10">
    <location>
        <begin position="771"/>
        <end position="786"/>
    </location>
</feature>
<dbReference type="InParanoid" id="W5MQJ7"/>
<feature type="region of interest" description="Disordered" evidence="10">
    <location>
        <begin position="303"/>
        <end position="384"/>
    </location>
</feature>
<evidence type="ECO:0000313" key="13">
    <source>
        <dbReference type="Proteomes" id="UP000018468"/>
    </source>
</evidence>
<evidence type="ECO:0000256" key="3">
    <source>
        <dbReference type="ARBA" id="ARBA00022553"/>
    </source>
</evidence>
<sequence length="1777" mass="192366">MQSFRERSGFHGNQQCYQQETHELSRLENYRHHHSQTRQGYEAHSLAAAGTKDCYSQQAYPAYGSGSAPADKQYKGTKLPGQLLPSGPSAGGYSGHLGSAYPAQYMSEGHLPQKWDDSAHSHLPQYEQELVGRLEPAAGGGPGGGQYLDQTLLPISQSQCAHPTQPNPPVYTTHPQAKLPQDTSPSPMTYTQGPMHFPQHSQSLSSSTPSYPAVEKCSQTPHCYKSYAMPPTSQYNRQLGSSSIKQSGYRAQGSYTYQQAPSRAGYEQQALSGAQDGLSKYQHFSQPPQNYCLSDISVRSPEQYYQNCSPSSSHSPARSVGRSPSYSSTPSPLMVNPESFQYSQPPITTGAASSSSSSASGLREQSLLMPPHSHASPSLNPQTASFAGSLKDRFSEKLLSNPSLWSLNALTSQVENISNNVQQLLLSEAMVANKKSSKRNQKKTEDFKGQLRALEDGSCPDAQLATPVPEPFGTPQSVHTELQEGEYSSSSEDQLERSYYYCGQSRSPAQPTTNSQHALETVSSCSATSPDVLSTKSDDSAHSLPSAEAGENLATLLKSIGEEKSPKGALTPSPLKPEQDSPDDIQRLKDSLKENFEESAWLEKTGEEREEPKERLSVDGDGDGDGDGAAEIRAAEPDGWPDHDKYPSLFQKISKALADDGGSGEKPSSPSDFNCKTDMVSDVEAEIYKSEFPTDSDASGKTVPFSWSNDLVQDQYLTMKEDDSEFPHFDSRSELFEEKLSAAEREKQEAFEEQHSVLSSRATGAREGEDSSPSSEEAMNNKTWAQESGEIGSPAPEQVNRAAAATETQDAGFPSSERRSVICDISPSRQPAKAAFSGLNEEATPLSQVREHIDRHDAVVLEPDSPQLPGKSMLHSAPSWVDTPPSPKKGDEEIDPRIDGPTGVTPSTKAESPPPSAHLTPFHRKHAEDKSSQSGRIMHTSVRIRRLSSGVGEALPGTPQEMSMPSSKSITVTDQTGVMHKDLSSQTTKLFPESFPSRMCTRSFTALAAPKACIHLKRQVATKLAKGVAAKETLPKIKWKKQKGPKPALIGHLKSKKTLSESSSQDENHDSSLPPAAPGKDPRAMVLRSRKPAQEKPLKHKGKDKRTPCALPRKLKDTKKHKASFQKEAARGSPKQALAGSQRSVVYRIKPEEKASPPLKRKASCLSPVPVKKRRGGKAGRGDGFQAPLKNKPGGVKAPSKRLRQGEHLLTKDTPLAAVSGGHCLPPQYPPKTKYLPPRKGRGLKYEALVQKITSPGAKKHSSSPPGEPCAAQAAENRGPAEPAAGAPGEEGGAPNATGAPHVGFARAPTSKRKRVAAGEGVEPPEGPLESGGLVVPTPRLAKQRAIKNNHEMHLKQRRKKRKAPAFPPPDSAPAGQQALPPAPALPPSAGQLPGSPTGPSDTGAAKRGARRSAQTRQRQGRASDKPKAVKQTGPNRRNRKHLSAVKARRGGHRRPSAPVVEEKQPEIRLKYVTYKPQKNENKPFFSPYVHIDSSKEFAALCTIVNRPEEEFLLLNARKKSSAKMKSPAPVAKAIPNSSVMLQGPLVNKNLIDRCLTCCLCGKPANYRELGDLCGPYYPEDSIPRKTLSLKCKLEPREDRARLSCGAARSPPSRPEGDKGPSGSGSGAPGRPRRAERAAGEPGALRPKFRERYRKLQQFQGYDRRAAEGEAGPGKPKEALQRLELEAEAKEHWVHEACAVWTNGVFLVSGKLYGLQEAALGAAASRCLKCQDLGASVGCCSKGCPQKFHYVCAKEMGCSLQEENFSLKCPKHKRCRL</sequence>
<dbReference type="GO" id="GO:0006357">
    <property type="term" value="P:regulation of transcription by RNA polymerase II"/>
    <property type="evidence" value="ECO:0000318"/>
    <property type="project" value="GO_Central"/>
</dbReference>
<dbReference type="STRING" id="7918.ENSLOCP00000010656"/>
<evidence type="ECO:0000256" key="2">
    <source>
        <dbReference type="ARBA" id="ARBA00022499"/>
    </source>
</evidence>
<dbReference type="InterPro" id="IPR013083">
    <property type="entry name" value="Znf_RING/FYVE/PHD"/>
</dbReference>
<feature type="domain" description="PHD-type" evidence="11">
    <location>
        <begin position="1666"/>
        <end position="1773"/>
    </location>
</feature>
<dbReference type="Bgee" id="ENSLOCG00000008754">
    <property type="expression patterns" value="Expressed in brain and 2 other cell types or tissues"/>
</dbReference>
<feature type="region of interest" description="Disordered" evidence="10">
    <location>
        <begin position="58"/>
        <end position="91"/>
    </location>
</feature>
<dbReference type="InterPro" id="IPR001965">
    <property type="entry name" value="Znf_PHD"/>
</dbReference>
<feature type="compositionally biased region" description="Low complexity" evidence="10">
    <location>
        <begin position="1274"/>
        <end position="1301"/>
    </location>
</feature>
<evidence type="ECO:0000256" key="1">
    <source>
        <dbReference type="ARBA" id="ARBA00004123"/>
    </source>
</evidence>
<dbReference type="GO" id="GO:0032922">
    <property type="term" value="P:circadian regulation of gene expression"/>
    <property type="evidence" value="ECO:0000318"/>
    <property type="project" value="GO_Central"/>
</dbReference>
<dbReference type="eggNOG" id="KOG1084">
    <property type="taxonomic scope" value="Eukaryota"/>
</dbReference>
<evidence type="ECO:0000256" key="5">
    <source>
        <dbReference type="ARBA" id="ARBA00022771"/>
    </source>
</evidence>
<feature type="compositionally biased region" description="Basic and acidic residues" evidence="10">
    <location>
        <begin position="633"/>
        <end position="646"/>
    </location>
</feature>
<evidence type="ECO:0000256" key="10">
    <source>
        <dbReference type="SAM" id="MobiDB-lite"/>
    </source>
</evidence>
<dbReference type="InterPro" id="IPR052440">
    <property type="entry name" value="Trans_Reg/Chrom_Remod"/>
</dbReference>
<keyword evidence="8" id="KW-0010">Activator</keyword>
<dbReference type="EMBL" id="AHAT01013721">
    <property type="status" value="NOT_ANNOTATED_CDS"/>
    <property type="molecule type" value="Genomic_DNA"/>
</dbReference>
<keyword evidence="3" id="KW-0597">Phosphoprotein</keyword>
<feature type="compositionally biased region" description="Basic and acidic residues" evidence="10">
    <location>
        <begin position="604"/>
        <end position="618"/>
    </location>
</feature>
<keyword evidence="4" id="KW-0479">Metal-binding</keyword>
<proteinExistence type="predicted"/>
<protein>
    <submittedName>
        <fullName evidence="12">Retinoic acid induced 1</fullName>
    </submittedName>
</protein>
<feature type="region of interest" description="Disordered" evidence="10">
    <location>
        <begin position="1038"/>
        <end position="1463"/>
    </location>
</feature>
<accession>W5MQJ7</accession>
<comment type="subcellular location">
    <subcellularLocation>
        <location evidence="1">Nucleus</location>
    </subcellularLocation>
</comment>
<feature type="compositionally biased region" description="Low complexity" evidence="10">
    <location>
        <begin position="201"/>
        <end position="210"/>
    </location>
</feature>
<dbReference type="GO" id="GO:0008270">
    <property type="term" value="F:zinc ion binding"/>
    <property type="evidence" value="ECO:0007669"/>
    <property type="project" value="UniProtKB-KW"/>
</dbReference>
<reference evidence="13" key="1">
    <citation type="submission" date="2011-12" db="EMBL/GenBank/DDBJ databases">
        <title>The Draft Genome of Lepisosteus oculatus.</title>
        <authorList>
            <consortium name="The Broad Institute Genome Assembly &amp; Analysis Group"/>
            <consortium name="Computational R&amp;D Group"/>
            <consortium name="and Sequencing Platform"/>
            <person name="Di Palma F."/>
            <person name="Alfoldi J."/>
            <person name="Johnson J."/>
            <person name="Berlin A."/>
            <person name="Gnerre S."/>
            <person name="Jaffe D."/>
            <person name="MacCallum I."/>
            <person name="Young S."/>
            <person name="Walker B.J."/>
            <person name="Lander E.S."/>
            <person name="Lindblad-Toh K."/>
        </authorList>
    </citation>
    <scope>NUCLEOTIDE SEQUENCE [LARGE SCALE GENOMIC DNA]</scope>
</reference>
<dbReference type="SMART" id="SM00249">
    <property type="entry name" value="PHD"/>
    <property type="match status" value="1"/>
</dbReference>
<name>W5MQJ7_LEPOC</name>